<keyword evidence="7" id="KW-0233">DNA recombination</keyword>
<dbReference type="GO" id="GO:0007059">
    <property type="term" value="P:chromosome segregation"/>
    <property type="evidence" value="ECO:0007669"/>
    <property type="project" value="UniProtKB-KW"/>
</dbReference>
<dbReference type="SUPFAM" id="SSF56349">
    <property type="entry name" value="DNA breaking-rejoining enzymes"/>
    <property type="match status" value="1"/>
</dbReference>
<evidence type="ECO:0000256" key="3">
    <source>
        <dbReference type="ARBA" id="ARBA00022618"/>
    </source>
</evidence>
<feature type="domain" description="Tyr recombinase" evidence="10">
    <location>
        <begin position="128"/>
        <end position="293"/>
    </location>
</feature>
<sequence length="318" mass="37468">MNQGYFSEWIPRFIQYLKMRNYSQKTLSSYDITLRRFGQFIWLTRSFRGDLSKKWEHKEILRLETDVQVTAAEISRYLEFLSTDREYHAATYNRILSSLSSFYRFLLMQEVIDANPVPRIDRPKIKEKELRYLKHSQVMRLLNSIPDERDRLMIRIIYATGVRVSELCTMNVEDVDFDDQMIRVLGKGGKIRMVFVDEDTLDEIANIIGNRLSGPLFPGQSGKYISTRTVQLIFKKYAPPGITPHKIRHSYASELYRRSRNLRVVQENLGHASIKTTEVYLHTDVDERRKVYQEFFPLAGDRKNLKSSDTQTILDEDT</sequence>
<evidence type="ECO:0000313" key="13">
    <source>
        <dbReference type="Proteomes" id="UP000245934"/>
    </source>
</evidence>
<evidence type="ECO:0000256" key="2">
    <source>
        <dbReference type="ARBA" id="ARBA00022490"/>
    </source>
</evidence>
<dbReference type="GO" id="GO:0005737">
    <property type="term" value="C:cytoplasm"/>
    <property type="evidence" value="ECO:0007669"/>
    <property type="project" value="UniProtKB-SubCell"/>
</dbReference>
<evidence type="ECO:0000256" key="4">
    <source>
        <dbReference type="ARBA" id="ARBA00022829"/>
    </source>
</evidence>
<dbReference type="NCBIfam" id="NF040815">
    <property type="entry name" value="recomb_XerA_Arch"/>
    <property type="match status" value="1"/>
</dbReference>
<organism evidence="12 13">
    <name type="scientific">Methanospirillum stamsii</name>
    <dbReference type="NCBI Taxonomy" id="1277351"/>
    <lineage>
        <taxon>Archaea</taxon>
        <taxon>Methanobacteriati</taxon>
        <taxon>Methanobacteriota</taxon>
        <taxon>Stenosarchaea group</taxon>
        <taxon>Methanomicrobia</taxon>
        <taxon>Methanomicrobiales</taxon>
        <taxon>Methanospirillaceae</taxon>
        <taxon>Methanospirillum</taxon>
    </lineage>
</organism>
<protein>
    <submittedName>
        <fullName evidence="12">Integrase</fullName>
    </submittedName>
</protein>
<dbReference type="GO" id="GO:0006310">
    <property type="term" value="P:DNA recombination"/>
    <property type="evidence" value="ECO:0007669"/>
    <property type="project" value="UniProtKB-KW"/>
</dbReference>
<evidence type="ECO:0000256" key="8">
    <source>
        <dbReference type="ARBA" id="ARBA00023306"/>
    </source>
</evidence>
<dbReference type="Gene3D" id="1.10.150.130">
    <property type="match status" value="1"/>
</dbReference>
<evidence type="ECO:0000256" key="7">
    <source>
        <dbReference type="ARBA" id="ARBA00023172"/>
    </source>
</evidence>
<dbReference type="Pfam" id="PF00589">
    <property type="entry name" value="Phage_integrase"/>
    <property type="match status" value="1"/>
</dbReference>
<keyword evidence="8" id="KW-0131">Cell cycle</keyword>
<dbReference type="Pfam" id="PF13495">
    <property type="entry name" value="Phage_int_SAM_4"/>
    <property type="match status" value="1"/>
</dbReference>
<dbReference type="InterPro" id="IPR013762">
    <property type="entry name" value="Integrase-like_cat_sf"/>
</dbReference>
<dbReference type="PROSITE" id="PS51900">
    <property type="entry name" value="CB"/>
    <property type="match status" value="1"/>
</dbReference>
<evidence type="ECO:0000313" key="12">
    <source>
        <dbReference type="EMBL" id="PWR73335.1"/>
    </source>
</evidence>
<dbReference type="RefSeq" id="WP_109941122.1">
    <property type="nucleotide sequence ID" value="NZ_CP176366.1"/>
</dbReference>
<dbReference type="Gene3D" id="1.10.443.10">
    <property type="entry name" value="Intergrase catalytic core"/>
    <property type="match status" value="1"/>
</dbReference>
<feature type="domain" description="Core-binding (CB)" evidence="11">
    <location>
        <begin position="4"/>
        <end position="107"/>
    </location>
</feature>
<keyword evidence="3" id="KW-0132">Cell division</keyword>
<accession>A0A2V2N4A5</accession>
<keyword evidence="2" id="KW-0963">Cytoplasm</keyword>
<keyword evidence="4" id="KW-0159">Chromosome partition</keyword>
<dbReference type="OrthoDB" id="142231at2157"/>
<dbReference type="GO" id="GO:0003677">
    <property type="term" value="F:DNA binding"/>
    <property type="evidence" value="ECO:0007669"/>
    <property type="project" value="UniProtKB-UniRule"/>
</dbReference>
<evidence type="ECO:0000259" key="10">
    <source>
        <dbReference type="PROSITE" id="PS51898"/>
    </source>
</evidence>
<keyword evidence="6 9" id="KW-0238">DNA-binding</keyword>
<dbReference type="PROSITE" id="PS51898">
    <property type="entry name" value="TYR_RECOMBINASE"/>
    <property type="match status" value="1"/>
</dbReference>
<dbReference type="InterPro" id="IPR002104">
    <property type="entry name" value="Integrase_catalytic"/>
</dbReference>
<dbReference type="AlphaFoldDB" id="A0A2V2N4A5"/>
<name>A0A2V2N4A5_9EURY</name>
<comment type="subcellular location">
    <subcellularLocation>
        <location evidence="1">Cytoplasm</location>
    </subcellularLocation>
</comment>
<dbReference type="Proteomes" id="UP000245934">
    <property type="component" value="Unassembled WGS sequence"/>
</dbReference>
<dbReference type="InterPro" id="IPR011010">
    <property type="entry name" value="DNA_brk_join_enz"/>
</dbReference>
<proteinExistence type="predicted"/>
<dbReference type="InterPro" id="IPR004107">
    <property type="entry name" value="Integrase_SAM-like_N"/>
</dbReference>
<gene>
    <name evidence="12" type="ORF">DLD82_10720</name>
</gene>
<evidence type="ECO:0000256" key="9">
    <source>
        <dbReference type="PROSITE-ProRule" id="PRU01248"/>
    </source>
</evidence>
<dbReference type="InterPro" id="IPR010998">
    <property type="entry name" value="Integrase_recombinase_N"/>
</dbReference>
<dbReference type="GeneID" id="97611348"/>
<dbReference type="EMBL" id="QGMZ01000019">
    <property type="protein sequence ID" value="PWR73335.1"/>
    <property type="molecule type" value="Genomic_DNA"/>
</dbReference>
<dbReference type="GO" id="GO:0015074">
    <property type="term" value="P:DNA integration"/>
    <property type="evidence" value="ECO:0007669"/>
    <property type="project" value="UniProtKB-KW"/>
</dbReference>
<keyword evidence="13" id="KW-1185">Reference proteome</keyword>
<evidence type="ECO:0000256" key="5">
    <source>
        <dbReference type="ARBA" id="ARBA00022908"/>
    </source>
</evidence>
<dbReference type="PANTHER" id="PTHR30349:SF77">
    <property type="entry name" value="TYROSINE RECOMBINASE XERC"/>
    <property type="match status" value="1"/>
</dbReference>
<evidence type="ECO:0000256" key="6">
    <source>
        <dbReference type="ARBA" id="ARBA00023125"/>
    </source>
</evidence>
<dbReference type="InterPro" id="IPR050090">
    <property type="entry name" value="Tyrosine_recombinase_XerCD"/>
</dbReference>
<evidence type="ECO:0000256" key="1">
    <source>
        <dbReference type="ARBA" id="ARBA00004496"/>
    </source>
</evidence>
<dbReference type="PANTHER" id="PTHR30349">
    <property type="entry name" value="PHAGE INTEGRASE-RELATED"/>
    <property type="match status" value="1"/>
</dbReference>
<evidence type="ECO:0000259" key="11">
    <source>
        <dbReference type="PROSITE" id="PS51900"/>
    </source>
</evidence>
<comment type="caution">
    <text evidence="12">The sequence shown here is derived from an EMBL/GenBank/DDBJ whole genome shotgun (WGS) entry which is preliminary data.</text>
</comment>
<dbReference type="InterPro" id="IPR044068">
    <property type="entry name" value="CB"/>
</dbReference>
<reference evidence="12 13" key="1">
    <citation type="submission" date="2018-05" db="EMBL/GenBank/DDBJ databases">
        <title>Draft genome of Methanospirillum stamsii Pt1.</title>
        <authorList>
            <person name="Dueholm M.S."/>
            <person name="Nielsen P.H."/>
            <person name="Bakmann L.F."/>
            <person name="Otzen D.E."/>
        </authorList>
    </citation>
    <scope>NUCLEOTIDE SEQUENCE [LARGE SCALE GENOMIC DNA]</scope>
    <source>
        <strain evidence="12 13">Pt1</strain>
    </source>
</reference>
<dbReference type="GO" id="GO:0051301">
    <property type="term" value="P:cell division"/>
    <property type="evidence" value="ECO:0007669"/>
    <property type="project" value="UniProtKB-KW"/>
</dbReference>
<keyword evidence="5" id="KW-0229">DNA integration</keyword>